<evidence type="ECO:0000256" key="1">
    <source>
        <dbReference type="ARBA" id="ARBA00006799"/>
    </source>
</evidence>
<gene>
    <name evidence="2" type="ORF">BJI46_12420</name>
</gene>
<dbReference type="Pfam" id="PF04860">
    <property type="entry name" value="Phage_portal"/>
    <property type="match status" value="1"/>
</dbReference>
<organism evidence="2 3">
    <name type="scientific">Acinetobacter qingfengensis</name>
    <dbReference type="NCBI Taxonomy" id="1262585"/>
    <lineage>
        <taxon>Bacteria</taxon>
        <taxon>Pseudomonadati</taxon>
        <taxon>Pseudomonadota</taxon>
        <taxon>Gammaproteobacteria</taxon>
        <taxon>Moraxellales</taxon>
        <taxon>Moraxellaceae</taxon>
        <taxon>Acinetobacter</taxon>
    </lineage>
</organism>
<protein>
    <submittedName>
        <fullName evidence="2">Phage portal protein</fullName>
    </submittedName>
</protein>
<dbReference type="EMBL" id="MKKK01000021">
    <property type="protein sequence ID" value="OEY96176.1"/>
    <property type="molecule type" value="Genomic_DNA"/>
</dbReference>
<dbReference type="InterPro" id="IPR030935">
    <property type="entry name" value="PBSX_Proteobac"/>
</dbReference>
<dbReference type="InterPro" id="IPR006430">
    <property type="entry name" value="Phage_portal_PBSX"/>
</dbReference>
<proteinExistence type="inferred from homology"/>
<accession>A0A1E7RA05</accession>
<evidence type="ECO:0000313" key="2">
    <source>
        <dbReference type="EMBL" id="OEY96176.1"/>
    </source>
</evidence>
<dbReference type="RefSeq" id="WP_070069778.1">
    <property type="nucleotide sequence ID" value="NZ_MKKK01000021.1"/>
</dbReference>
<dbReference type="Proteomes" id="UP000185895">
    <property type="component" value="Unassembled WGS sequence"/>
</dbReference>
<dbReference type="AlphaFoldDB" id="A0A1E7RA05"/>
<dbReference type="NCBIfam" id="TIGR01540">
    <property type="entry name" value="portal_PBSX"/>
    <property type="match status" value="1"/>
</dbReference>
<dbReference type="PIRSF" id="PIRSF018494">
    <property type="entry name" value="PBSX_VPQ"/>
    <property type="match status" value="1"/>
</dbReference>
<comment type="caution">
    <text evidence="2">The sequence shown here is derived from an EMBL/GenBank/DDBJ whole genome shotgun (WGS) entry which is preliminary data.</text>
</comment>
<name>A0A1E7RA05_9GAMM</name>
<comment type="similarity">
    <text evidence="1">Belongs to the phage portal family. PBSX subfamily.</text>
</comment>
<evidence type="ECO:0000313" key="3">
    <source>
        <dbReference type="Proteomes" id="UP000185895"/>
    </source>
</evidence>
<sequence>MSDEHVKLSDGMVFTFGDPEPVLNGYQIQDMMECWWNGQYYETPFNMYGLAKSIGSNPYLPSALQFKKNQLLKYFVPHAKLNLKQFDRLCLEFVTFANAYLERVDNWLGDPLYYRASIAKYTRRMSKDNEFLLIKDDYSLQPYRKDYICHIAENDINQEVYGVPEWMAVLQSALLNESATLFRRKYYNNGSHTGYILYMNDPNITEDDAEAIQTAVKNSKGPGNFKNLFIHAPNGKDKGVQIIPVNEVATKDDFFNIKSTTREDILAGMRIPPVLMGIIPSNTGGFGSPTEASQIYFENEIIPLQVRLSSIVNEWAGEQLIHFNNPIVPMPLKD</sequence>
<dbReference type="STRING" id="1262585.BJI46_12420"/>
<keyword evidence="3" id="KW-1185">Reference proteome</keyword>
<reference evidence="2 3" key="1">
    <citation type="submission" date="2016-09" db="EMBL/GenBank/DDBJ databases">
        <authorList>
            <person name="Capua I."/>
            <person name="De Benedictis P."/>
            <person name="Joannis T."/>
            <person name="Lombin L.H."/>
            <person name="Cattoli G."/>
        </authorList>
    </citation>
    <scope>NUCLEOTIDE SEQUENCE [LARGE SCALE GENOMIC DNA]</scope>
    <source>
        <strain evidence="2 3">ANC 4671</strain>
    </source>
</reference>
<dbReference type="InterPro" id="IPR006944">
    <property type="entry name" value="Phage/GTA_portal"/>
</dbReference>